<evidence type="ECO:0000256" key="4">
    <source>
        <dbReference type="ARBA" id="ARBA00022989"/>
    </source>
</evidence>
<reference evidence="8 9" key="1">
    <citation type="submission" date="2017-09" db="EMBL/GenBank/DDBJ databases">
        <title>Comparative genomics of rhizobia isolated from Phaseolus vulgaris in China.</title>
        <authorList>
            <person name="Tong W."/>
        </authorList>
    </citation>
    <scope>NUCLEOTIDE SEQUENCE [LARGE SCALE GENOMIC DNA]</scope>
    <source>
        <strain evidence="8 9">PCH1</strain>
    </source>
</reference>
<evidence type="ECO:0000256" key="1">
    <source>
        <dbReference type="ARBA" id="ARBA00004651"/>
    </source>
</evidence>
<dbReference type="GO" id="GO:0005886">
    <property type="term" value="C:plasma membrane"/>
    <property type="evidence" value="ECO:0007669"/>
    <property type="project" value="UniProtKB-SubCell"/>
</dbReference>
<dbReference type="Gene3D" id="3.40.720.10">
    <property type="entry name" value="Alkaline Phosphatase, subunit A"/>
    <property type="match status" value="1"/>
</dbReference>
<accession>A0A2A6LU55</accession>
<comment type="caution">
    <text evidence="8">The sequence shown here is derived from an EMBL/GenBank/DDBJ whole genome shotgun (WGS) entry which is preliminary data.</text>
</comment>
<comment type="subcellular location">
    <subcellularLocation>
        <location evidence="1">Cell membrane</location>
        <topology evidence="1">Multi-pass membrane protein</topology>
    </subcellularLocation>
</comment>
<dbReference type="PANTHER" id="PTHR47371">
    <property type="entry name" value="LIPOTEICHOIC ACID SYNTHASE"/>
    <property type="match status" value="1"/>
</dbReference>
<feature type="transmembrane region" description="Helical" evidence="6">
    <location>
        <begin position="64"/>
        <end position="81"/>
    </location>
</feature>
<dbReference type="InterPro" id="IPR050448">
    <property type="entry name" value="OpgB/LTA_synthase_biosynth"/>
</dbReference>
<name>A0A2A6LU55_RHIFR</name>
<dbReference type="PANTHER" id="PTHR47371:SF3">
    <property type="entry name" value="PHOSPHOGLYCEROL TRANSFERASE I"/>
    <property type="match status" value="1"/>
</dbReference>
<dbReference type="InterPro" id="IPR000917">
    <property type="entry name" value="Sulfatase_N"/>
</dbReference>
<keyword evidence="3 6" id="KW-0812">Transmembrane</keyword>
<dbReference type="Pfam" id="PF00884">
    <property type="entry name" value="Sulfatase"/>
    <property type="match status" value="1"/>
</dbReference>
<feature type="transmembrane region" description="Helical" evidence="6">
    <location>
        <begin position="213"/>
        <end position="233"/>
    </location>
</feature>
<dbReference type="SUPFAM" id="SSF53649">
    <property type="entry name" value="Alkaline phosphatase-like"/>
    <property type="match status" value="1"/>
</dbReference>
<feature type="transmembrane region" description="Helical" evidence="6">
    <location>
        <begin position="139"/>
        <end position="159"/>
    </location>
</feature>
<keyword evidence="4 6" id="KW-1133">Transmembrane helix</keyword>
<feature type="domain" description="Sulfatase N-terminal" evidence="7">
    <location>
        <begin position="261"/>
        <end position="499"/>
    </location>
</feature>
<feature type="transmembrane region" description="Helical" evidence="6">
    <location>
        <begin position="87"/>
        <end position="105"/>
    </location>
</feature>
<evidence type="ECO:0000259" key="7">
    <source>
        <dbReference type="Pfam" id="PF00884"/>
    </source>
</evidence>
<evidence type="ECO:0000256" key="2">
    <source>
        <dbReference type="ARBA" id="ARBA00022475"/>
    </source>
</evidence>
<dbReference type="EMBL" id="NWTC01000016">
    <property type="protein sequence ID" value="PDT46081.1"/>
    <property type="molecule type" value="Genomic_DNA"/>
</dbReference>
<evidence type="ECO:0000313" key="8">
    <source>
        <dbReference type="EMBL" id="PDT46081.1"/>
    </source>
</evidence>
<gene>
    <name evidence="8" type="ORF">CO661_20420</name>
</gene>
<keyword evidence="2" id="KW-1003">Cell membrane</keyword>
<proteinExistence type="predicted"/>
<evidence type="ECO:0000313" key="9">
    <source>
        <dbReference type="Proteomes" id="UP000220353"/>
    </source>
</evidence>
<dbReference type="Proteomes" id="UP000220353">
    <property type="component" value="Unassembled WGS sequence"/>
</dbReference>
<dbReference type="AlphaFoldDB" id="A0A2A6LU55"/>
<organism evidence="8 9">
    <name type="scientific">Rhizobium fredii</name>
    <name type="common">Sinorhizobium fredii</name>
    <dbReference type="NCBI Taxonomy" id="380"/>
    <lineage>
        <taxon>Bacteria</taxon>
        <taxon>Pseudomonadati</taxon>
        <taxon>Pseudomonadota</taxon>
        <taxon>Alphaproteobacteria</taxon>
        <taxon>Hyphomicrobiales</taxon>
        <taxon>Rhizobiaceae</taxon>
        <taxon>Sinorhizobium/Ensifer group</taxon>
        <taxon>Sinorhizobium</taxon>
    </lineage>
</organism>
<evidence type="ECO:0000256" key="6">
    <source>
        <dbReference type="SAM" id="Phobius"/>
    </source>
</evidence>
<feature type="transmembrane region" description="Helical" evidence="6">
    <location>
        <begin position="20"/>
        <end position="43"/>
    </location>
</feature>
<protein>
    <submittedName>
        <fullName evidence="8">Capsular biosynthesis protein</fullName>
    </submittedName>
</protein>
<dbReference type="InterPro" id="IPR017850">
    <property type="entry name" value="Alkaline_phosphatase_core_sf"/>
</dbReference>
<dbReference type="CDD" id="cd16015">
    <property type="entry name" value="LTA_synthase"/>
    <property type="match status" value="1"/>
</dbReference>
<sequence length="539" mass="61019">MKLLKGIGLALPPFQLHDYPAPLTLGCYLLSCGVIFFTDRFALPARERRRNAPPYGRNQGIIDILARLPVIALVFAGFFAISWRPLYAAAGVMSFFIIFTGISRAKFKFIREPLVFSDIALVTDVFKYKSIFYATSLNIVFWIVAVLYVFGVSGLYMYFEPTVLPARDQMFWILVMIGIAAGPWLSLFYGPVNRPTAALVQRLMGKKVNVKMSTVRFGTFGSVVFHFIVWLGVKREKIVAELSVRLRAAVHDLIGHEEAPLIVVWQSESFIDMRHFGVDTIKLPAIDRLRQQAAQWGRLSNVFEGGYTLRTEFAVLSGLVPDDIHVDASYPYLRASHYADVVWPGKLKRAGWRTHFIHPYDRTFFLRHKAMPVLGFDTLTMLDAFDHDPSQDGLYVSDAVLTARVLEETQKLPDDESGLFFVASMANHGPWEPGRVDALTNPVEIYLAILQQSDAALRKLVDGLNRLDRPVWLVFYGDHAPLLKSFADPFPDPRTDYFIVPLAKARPANHRPKPSQDEDPWNLLRALLKHANLHEDALQ</sequence>
<feature type="transmembrane region" description="Helical" evidence="6">
    <location>
        <begin position="171"/>
        <end position="192"/>
    </location>
</feature>
<evidence type="ECO:0000256" key="5">
    <source>
        <dbReference type="ARBA" id="ARBA00023136"/>
    </source>
</evidence>
<dbReference type="RefSeq" id="WP_037432207.1">
    <property type="nucleotide sequence ID" value="NZ_NWTC01000016.1"/>
</dbReference>
<evidence type="ECO:0000256" key="3">
    <source>
        <dbReference type="ARBA" id="ARBA00022692"/>
    </source>
</evidence>
<keyword evidence="5 6" id="KW-0472">Membrane</keyword>